<organism evidence="2">
    <name type="scientific">anaerobic digester metagenome</name>
    <dbReference type="NCBI Taxonomy" id="1263854"/>
    <lineage>
        <taxon>unclassified sequences</taxon>
        <taxon>metagenomes</taxon>
        <taxon>ecological metagenomes</taxon>
    </lineage>
</organism>
<dbReference type="CDD" id="cd04186">
    <property type="entry name" value="GT_2_like_c"/>
    <property type="match status" value="1"/>
</dbReference>
<dbReference type="GO" id="GO:0102096">
    <property type="term" value="F:decaprenyl-N-acetyl-alpha-D-glucosaminyl-pyrophosphate:dTDP-alpha-L-rhamnose rhamnosyltransferase activity"/>
    <property type="evidence" value="ECO:0007669"/>
    <property type="project" value="UniProtKB-EC"/>
</dbReference>
<dbReference type="InterPro" id="IPR011009">
    <property type="entry name" value="Kinase-like_dom_sf"/>
</dbReference>
<evidence type="ECO:0000259" key="1">
    <source>
        <dbReference type="Pfam" id="PF00535"/>
    </source>
</evidence>
<name>A0A485M3C2_9ZZZZ</name>
<dbReference type="EC" id="2.4.1.289" evidence="2"/>
<dbReference type="Pfam" id="PF00535">
    <property type="entry name" value="Glycos_transf_2"/>
    <property type="match status" value="1"/>
</dbReference>
<feature type="domain" description="Glycosyltransferase 2-like" evidence="1">
    <location>
        <begin position="57"/>
        <end position="231"/>
    </location>
</feature>
<dbReference type="AlphaFoldDB" id="A0A485M3C2"/>
<keyword evidence="2" id="KW-0328">Glycosyltransferase</keyword>
<evidence type="ECO:0000313" key="2">
    <source>
        <dbReference type="EMBL" id="VFU17377.1"/>
    </source>
</evidence>
<accession>A0A485M3C2</accession>
<dbReference type="InterPro" id="IPR029044">
    <property type="entry name" value="Nucleotide-diphossugar_trans"/>
</dbReference>
<keyword evidence="2" id="KW-0808">Transferase</keyword>
<reference evidence="2" key="1">
    <citation type="submission" date="2019-03" db="EMBL/GenBank/DDBJ databases">
        <authorList>
            <person name="Hao L."/>
        </authorList>
    </citation>
    <scope>NUCLEOTIDE SEQUENCE</scope>
</reference>
<dbReference type="PANTHER" id="PTHR43179">
    <property type="entry name" value="RHAMNOSYLTRANSFERASE WBBL"/>
    <property type="match status" value="1"/>
</dbReference>
<dbReference type="InterPro" id="IPR001173">
    <property type="entry name" value="Glyco_trans_2-like"/>
</dbReference>
<sequence length="609" mass="68954">MSIFNGYAIPAFFARPVEKRNFPRISPGYLIYTPEILRYGDAMNDPRTAQEERPRLSIVIVSLGLDDLLGACIASIGEHVRVPHEIIVVNNSPQELGYRGNIRIRCLENGKNLGFARAVNRGIRESRGDTILLLNPDARFTSDIVTPMLSFLDERRQAGIAGPQLVFPDGSLQNSVDILPNLFTELLNKSLLKILFPGAYPSKRSGFTHPVQVPSVIGACMMIKRQVIDTIGPLDEGFFLYLEETDFCKRAADAGFEIWHLPQLTVTHHQGTSARRFDAARKVEYRRSMYRFFLKHRGIAQTALLVLFIMIKLGVELLGGIAASFLSPARTRLKKSLSLMLWHLAGAPAGWGFERTLPFYRIVHRHGYTWFLPENGEIPPDAEDPGRFMETALDTVLNRSKTTFVKSGTLQGRQIFLKRYNFKGYLDAVKNLFRKSRARKAFEGALMLELCGIPTPPVVFACERRIMGVLTESYIATERVEALDLVRHVELNGYDTGLIMRVAGFVRRLHEMGFVPLDLKGENLLVGTDAIYLIDLDRLKRRRFPGMRIIAKNLSYLNASFAREIPLADRLLFLDEYAKGNPLLKGKKDELARRIGRLTARRIKTRYTE</sequence>
<dbReference type="Gene3D" id="3.90.550.10">
    <property type="entry name" value="Spore Coat Polysaccharide Biosynthesis Protein SpsA, Chain A"/>
    <property type="match status" value="1"/>
</dbReference>
<dbReference type="SUPFAM" id="SSF56112">
    <property type="entry name" value="Protein kinase-like (PK-like)"/>
    <property type="match status" value="1"/>
</dbReference>
<dbReference type="Pfam" id="PF06293">
    <property type="entry name" value="Kdo"/>
    <property type="match status" value="1"/>
</dbReference>
<proteinExistence type="predicted"/>
<gene>
    <name evidence="2" type="primary">wbbL</name>
    <name evidence="2" type="ORF">SCFA_660043</name>
</gene>
<dbReference type="SUPFAM" id="SSF53448">
    <property type="entry name" value="Nucleotide-diphospho-sugar transferases"/>
    <property type="match status" value="1"/>
</dbReference>
<protein>
    <submittedName>
        <fullName evidence="2">N-acetylglucosaminyl-diphospho-decaprenol L-rhamnosyltransferase</fullName>
        <ecNumber evidence="2">2.4.1.289</ecNumber>
    </submittedName>
</protein>
<dbReference type="PANTHER" id="PTHR43179:SF7">
    <property type="entry name" value="RHAMNOSYLTRANSFERASE WBBL"/>
    <property type="match status" value="1"/>
</dbReference>
<dbReference type="EMBL" id="CAADRM010000132">
    <property type="protein sequence ID" value="VFU17377.1"/>
    <property type="molecule type" value="Genomic_DNA"/>
</dbReference>